<comment type="caution">
    <text evidence="1">The sequence shown here is derived from an EMBL/GenBank/DDBJ whole genome shotgun (WGS) entry which is preliminary data.</text>
</comment>
<dbReference type="EMBL" id="BAABAT010000024">
    <property type="protein sequence ID" value="GAA4256412.1"/>
    <property type="molecule type" value="Genomic_DNA"/>
</dbReference>
<reference evidence="2" key="1">
    <citation type="journal article" date="2019" name="Int. J. Syst. Evol. Microbiol.">
        <title>The Global Catalogue of Microorganisms (GCM) 10K type strain sequencing project: providing services to taxonomists for standard genome sequencing and annotation.</title>
        <authorList>
            <consortium name="The Broad Institute Genomics Platform"/>
            <consortium name="The Broad Institute Genome Sequencing Center for Infectious Disease"/>
            <person name="Wu L."/>
            <person name="Ma J."/>
        </authorList>
    </citation>
    <scope>NUCLEOTIDE SEQUENCE [LARGE SCALE GENOMIC DNA]</scope>
    <source>
        <strain evidence="2">JCM 17441</strain>
    </source>
</reference>
<evidence type="ECO:0000313" key="1">
    <source>
        <dbReference type="EMBL" id="GAA4256412.1"/>
    </source>
</evidence>
<proteinExistence type="predicted"/>
<dbReference type="Proteomes" id="UP001500620">
    <property type="component" value="Unassembled WGS sequence"/>
</dbReference>
<protein>
    <recommendedName>
        <fullName evidence="3">DUF4263 domain-containing protein</fullName>
    </recommendedName>
</protein>
<name>A0ABP8DI69_9ACTN</name>
<sequence>MPSDEVPSTPPPLTDSARFERWSALTVLDAASVSPTAAHRQAVLAPIVALLHRQQVDGTVNALASDLRELMAEGAEMASPAMVGDRFEPLDVRLGVRARFGQELFRLAPGGWERPLSIVEDAKLLARALDPVIERRLGFGLADLTELVLRHMDRCLERLSGCWPAKDERLAPVWERDAVVSDEEVAAAAANLDIASTALSCHAPDRAQRALQWASCAPDSLEVAVDGQSATFGPVIAVRHGEEFRALPVGFFVDGLYAAMHVLQAIGVEESDVRERWVKVARDRVLTLISGPGALVAVGADAGCGPVIALQQIRDGLVLAVDVIVADIDGQGLTDVEDRLRAFVPGATVRTSRGEMTLAEDEEVVRLAVVAGPEQLMIFRGDETVPVHVMLAEDLRWILARADRSDELAVFLLDCQTPTSERQFSFGTFDLWETWHGNDGAFHRLGAPLTMLLFEPHHERAEWFLHAELGWLEDALARLELPGLASWPKSAPDRGGAYAAALTDRFRNEAVDVAQLGDGTVIGVRYRIDVDGHVRPANIAHAILWKLRHVGGAASALAVGAGSRRVQIRVVGPLDLKGDSLRIVRSSDDDGYIVGFSEDFGEELLADASAAERHVAVLFSAGLPDPLARDFVSAWVAAPPGIAVDVAAPPQHARMLGSFQPPHGTFRAQAERAAATRLLTLGIRPGTRQGTDARDLESQQIYPVLLGLLLEATARFDGPSLVGAILEDLERVHLGRWRDEGHQGRLAALATPDVDNTDSLTEARQKITTATRALTLAVEEVLRDLPQGADVPRFLDLQRIYGVAYLLFESGMRSETIHQRVSGAELEITDGYEIIVRPADLDLDVAAFNRALTAATPPQRLMVSEPEESPDDASPHTVERAWPEIDGVDSALRTSLGFGVHTLLCVLDTVASWPVDDGEPVVFVPSAVLVTEAAEQTDGDLLELTLAVEWLTLRPAALKGEMLEHWELDRRAVRLASRPLVGVGDDGVFLCPWAASMSRRIMLGHLSDGRLPWPQSALPGAVNKELQTFRHRRNVALEREIITTLSQRTHLKVLGNIKKAKVLGLPTLPRELDGICIDPVRGRIWVLEAKDRSVAFSPHQLRTAIDEFHETGGYIDKLLANVDLIRTSASTVARAMRVENPDRVWSVQGLIVTRRVEPAAYAGMPRVLFCTADTIIDTVDTNIVPAVAYQALLQTSGRGNPPQPV</sequence>
<gene>
    <name evidence="1" type="ORF">GCM10022255_069110</name>
</gene>
<keyword evidence="2" id="KW-1185">Reference proteome</keyword>
<evidence type="ECO:0000313" key="2">
    <source>
        <dbReference type="Proteomes" id="UP001500620"/>
    </source>
</evidence>
<accession>A0ABP8DI69</accession>
<organism evidence="1 2">
    <name type="scientific">Dactylosporangium darangshiense</name>
    <dbReference type="NCBI Taxonomy" id="579108"/>
    <lineage>
        <taxon>Bacteria</taxon>
        <taxon>Bacillati</taxon>
        <taxon>Actinomycetota</taxon>
        <taxon>Actinomycetes</taxon>
        <taxon>Micromonosporales</taxon>
        <taxon>Micromonosporaceae</taxon>
        <taxon>Dactylosporangium</taxon>
    </lineage>
</organism>
<evidence type="ECO:0008006" key="3">
    <source>
        <dbReference type="Google" id="ProtNLM"/>
    </source>
</evidence>